<dbReference type="GO" id="GO:0007165">
    <property type="term" value="P:signal transduction"/>
    <property type="evidence" value="ECO:0007669"/>
    <property type="project" value="InterPro"/>
</dbReference>
<evidence type="ECO:0000313" key="6">
    <source>
        <dbReference type="EMBL" id="KAJ8255752.1"/>
    </source>
</evidence>
<dbReference type="PROSITE" id="PS50104">
    <property type="entry name" value="TIR"/>
    <property type="match status" value="1"/>
</dbReference>
<evidence type="ECO:0000259" key="5">
    <source>
        <dbReference type="PROSITE" id="PS50104"/>
    </source>
</evidence>
<dbReference type="OrthoDB" id="6132459at2759"/>
<evidence type="ECO:0000256" key="1">
    <source>
        <dbReference type="ARBA" id="ARBA00023157"/>
    </source>
</evidence>
<dbReference type="PANTHER" id="PTHR11890">
    <property type="entry name" value="INTERLEUKIN-1 RECEPTOR FAMILY MEMBER"/>
    <property type="match status" value="1"/>
</dbReference>
<dbReference type="EMBL" id="JAFJMO010000015">
    <property type="protein sequence ID" value="KAJ8255752.1"/>
    <property type="molecule type" value="Genomic_DNA"/>
</dbReference>
<name>A0A9Q1HR64_CONCO</name>
<reference evidence="6" key="1">
    <citation type="journal article" date="2023" name="Science">
        <title>Genome structures resolve the early diversification of teleost fishes.</title>
        <authorList>
            <person name="Parey E."/>
            <person name="Louis A."/>
            <person name="Montfort J."/>
            <person name="Bouchez O."/>
            <person name="Roques C."/>
            <person name="Iampietro C."/>
            <person name="Lluch J."/>
            <person name="Castinel A."/>
            <person name="Donnadieu C."/>
            <person name="Desvignes T."/>
            <person name="Floi Bucao C."/>
            <person name="Jouanno E."/>
            <person name="Wen M."/>
            <person name="Mejri S."/>
            <person name="Dirks R."/>
            <person name="Jansen H."/>
            <person name="Henkel C."/>
            <person name="Chen W.J."/>
            <person name="Zahm M."/>
            <person name="Cabau C."/>
            <person name="Klopp C."/>
            <person name="Thompson A.W."/>
            <person name="Robinson-Rechavi M."/>
            <person name="Braasch I."/>
            <person name="Lecointre G."/>
            <person name="Bobe J."/>
            <person name="Postlethwait J.H."/>
            <person name="Berthelot C."/>
            <person name="Roest Crollius H."/>
            <person name="Guiguen Y."/>
        </authorList>
    </citation>
    <scope>NUCLEOTIDE SEQUENCE</scope>
    <source>
        <strain evidence="6">Concon-B</strain>
    </source>
</reference>
<dbReference type="InterPro" id="IPR000157">
    <property type="entry name" value="TIR_dom"/>
</dbReference>
<dbReference type="Gene3D" id="3.40.50.10140">
    <property type="entry name" value="Toll/interleukin-1 receptor homology (TIR) domain"/>
    <property type="match status" value="1"/>
</dbReference>
<evidence type="ECO:0000256" key="2">
    <source>
        <dbReference type="ARBA" id="ARBA00023180"/>
    </source>
</evidence>
<keyword evidence="1" id="KW-1015">Disulfide bond</keyword>
<dbReference type="Pfam" id="PF01582">
    <property type="entry name" value="TIR"/>
    <property type="match status" value="1"/>
</dbReference>
<keyword evidence="3" id="KW-0393">Immunoglobulin domain</keyword>
<dbReference type="InterPro" id="IPR013783">
    <property type="entry name" value="Ig-like_fold"/>
</dbReference>
<keyword evidence="4" id="KW-0472">Membrane</keyword>
<gene>
    <name evidence="6" type="ORF">COCON_G00196160</name>
</gene>
<feature type="domain" description="TIR" evidence="5">
    <location>
        <begin position="154"/>
        <end position="294"/>
    </location>
</feature>
<dbReference type="PRINTS" id="PR01537">
    <property type="entry name" value="INTRLKN1R1F"/>
</dbReference>
<dbReference type="InterPro" id="IPR015621">
    <property type="entry name" value="IL-1_rcpt_fam"/>
</dbReference>
<keyword evidence="4" id="KW-0812">Transmembrane</keyword>
<dbReference type="Proteomes" id="UP001152803">
    <property type="component" value="Unassembled WGS sequence"/>
</dbReference>
<accession>A0A9Q1HR64</accession>
<evidence type="ECO:0000256" key="4">
    <source>
        <dbReference type="SAM" id="Phobius"/>
    </source>
</evidence>
<dbReference type="AlphaFoldDB" id="A0A9Q1HR64"/>
<evidence type="ECO:0000313" key="7">
    <source>
        <dbReference type="Proteomes" id="UP001152803"/>
    </source>
</evidence>
<comment type="caution">
    <text evidence="6">The sequence shown here is derived from an EMBL/GenBank/DDBJ whole genome shotgun (WGS) entry which is preliminary data.</text>
</comment>
<sequence>MKWSKQSMEEISIKPCQVFVPSKGNLSVDIYWASESEFISTNLSDRVHQLHLSEENVDDGVLLEVLLNFTNVKEEDFNQNYTCMIFSDKGVVTSDFILQPSDRNGIIHPVLLFVSLAVTFLISVTAYKIFKIDIVLWCRRSFPYLYTRTGSDGKVYDAYVVYPRMCWNGFHGSAETFVIHTLPQVLEKKCGYKLFIYCRDSLPGEAVVDSVQENISKSRRLILLYTGSMFSELASTLRFEQEIGMHTALVEGTVQVILVELEEVTDYSLFPQSVLHLKRKQGAIQWWKAANKATGHLSFAPLPDSGNKYSTKCQ</sequence>
<dbReference type="InterPro" id="IPR035897">
    <property type="entry name" value="Toll_tir_struct_dom_sf"/>
</dbReference>
<feature type="transmembrane region" description="Helical" evidence="4">
    <location>
        <begin position="106"/>
        <end position="130"/>
    </location>
</feature>
<keyword evidence="7" id="KW-1185">Reference proteome</keyword>
<evidence type="ECO:0000256" key="3">
    <source>
        <dbReference type="ARBA" id="ARBA00023319"/>
    </source>
</evidence>
<protein>
    <recommendedName>
        <fullName evidence="5">TIR domain-containing protein</fullName>
    </recommendedName>
</protein>
<dbReference type="PANTHER" id="PTHR11890:SF3">
    <property type="entry name" value="INTERLEUKIN-1 RECEPTOR TYPE 2"/>
    <property type="match status" value="1"/>
</dbReference>
<dbReference type="SUPFAM" id="SSF52200">
    <property type="entry name" value="Toll/Interleukin receptor TIR domain"/>
    <property type="match status" value="1"/>
</dbReference>
<organism evidence="6 7">
    <name type="scientific">Conger conger</name>
    <name type="common">Conger eel</name>
    <name type="synonym">Muraena conger</name>
    <dbReference type="NCBI Taxonomy" id="82655"/>
    <lineage>
        <taxon>Eukaryota</taxon>
        <taxon>Metazoa</taxon>
        <taxon>Chordata</taxon>
        <taxon>Craniata</taxon>
        <taxon>Vertebrata</taxon>
        <taxon>Euteleostomi</taxon>
        <taxon>Actinopterygii</taxon>
        <taxon>Neopterygii</taxon>
        <taxon>Teleostei</taxon>
        <taxon>Anguilliformes</taxon>
        <taxon>Congridae</taxon>
        <taxon>Conger</taxon>
    </lineage>
</organism>
<dbReference type="SMART" id="SM00255">
    <property type="entry name" value="TIR"/>
    <property type="match status" value="1"/>
</dbReference>
<dbReference type="Gene3D" id="2.60.40.10">
    <property type="entry name" value="Immunoglobulins"/>
    <property type="match status" value="1"/>
</dbReference>
<proteinExistence type="predicted"/>
<keyword evidence="2" id="KW-0325">Glycoprotein</keyword>
<keyword evidence="4" id="KW-1133">Transmembrane helix</keyword>